<name>A0A168PZ68_9BACL</name>
<dbReference type="InterPro" id="IPR034660">
    <property type="entry name" value="DinB/YfiT-like"/>
</dbReference>
<keyword evidence="2" id="KW-0378">Hydrolase</keyword>
<organism evidence="2 3">
    <name type="scientific">Paenibacillus antarcticus</name>
    <dbReference type="NCBI Taxonomy" id="253703"/>
    <lineage>
        <taxon>Bacteria</taxon>
        <taxon>Bacillati</taxon>
        <taxon>Bacillota</taxon>
        <taxon>Bacilli</taxon>
        <taxon>Bacillales</taxon>
        <taxon>Paenibacillaceae</taxon>
        <taxon>Paenibacillus</taxon>
    </lineage>
</organism>
<dbReference type="EMBL" id="LVJI01000009">
    <property type="protein sequence ID" value="OAB47212.1"/>
    <property type="molecule type" value="Genomic_DNA"/>
</dbReference>
<keyword evidence="3" id="KW-1185">Reference proteome</keyword>
<protein>
    <submittedName>
        <fullName evidence="2">Metal-dependent hydrolase</fullName>
    </submittedName>
</protein>
<dbReference type="SUPFAM" id="SSF109854">
    <property type="entry name" value="DinB/YfiT-like putative metalloenzymes"/>
    <property type="match status" value="1"/>
</dbReference>
<evidence type="ECO:0000259" key="1">
    <source>
        <dbReference type="Pfam" id="PF12867"/>
    </source>
</evidence>
<evidence type="ECO:0000313" key="2">
    <source>
        <dbReference type="EMBL" id="OAB47212.1"/>
    </source>
</evidence>
<dbReference type="AlphaFoldDB" id="A0A168PZ68"/>
<feature type="domain" description="DinB-like" evidence="1">
    <location>
        <begin position="28"/>
        <end position="158"/>
    </location>
</feature>
<dbReference type="Proteomes" id="UP000077355">
    <property type="component" value="Unassembled WGS sequence"/>
</dbReference>
<gene>
    <name evidence="2" type="ORF">PBAT_07695</name>
</gene>
<dbReference type="InterPro" id="IPR024775">
    <property type="entry name" value="DinB-like"/>
</dbReference>
<evidence type="ECO:0000313" key="3">
    <source>
        <dbReference type="Proteomes" id="UP000077355"/>
    </source>
</evidence>
<comment type="caution">
    <text evidence="2">The sequence shown here is derived from an EMBL/GenBank/DDBJ whole genome shotgun (WGS) entry which is preliminary data.</text>
</comment>
<dbReference type="NCBIfam" id="NF009807">
    <property type="entry name" value="PRK13291.1"/>
    <property type="match status" value="1"/>
</dbReference>
<accession>A0A168PZ68</accession>
<reference evidence="2 3" key="1">
    <citation type="submission" date="2016-03" db="EMBL/GenBank/DDBJ databases">
        <title>Draft genome sequence of Paenibacillus antarcticus CECT 5836.</title>
        <authorList>
            <person name="Shin S.-K."/>
            <person name="Yi H."/>
        </authorList>
    </citation>
    <scope>NUCLEOTIDE SEQUENCE [LARGE SCALE GENOMIC DNA]</scope>
    <source>
        <strain evidence="2 3">CECT 5836</strain>
    </source>
</reference>
<dbReference type="Gene3D" id="1.20.120.450">
    <property type="entry name" value="dinb family like domain"/>
    <property type="match status" value="1"/>
</dbReference>
<proteinExistence type="predicted"/>
<sequence length="167" mass="19788">MGHFEPNLNPSIEGRRNIIYQIPEISTTLRRLVKDITPDQLQIPYRPEGWNIQQIVHHLSDNDMNPYLWFKRALTEEEPLTDSYREDLWAELSDYRNMPVERSILLLEILHKGFLILLNGMNPDDFSRTLRTQALGKITIDTALQRFVWHNQHHFSQIRSLINSNGW</sequence>
<dbReference type="Pfam" id="PF12867">
    <property type="entry name" value="DinB_2"/>
    <property type="match status" value="1"/>
</dbReference>
<dbReference type="GO" id="GO:0016787">
    <property type="term" value="F:hydrolase activity"/>
    <property type="evidence" value="ECO:0007669"/>
    <property type="project" value="UniProtKB-KW"/>
</dbReference>